<gene>
    <name evidence="2" type="ORF">NE536_20335</name>
</gene>
<keyword evidence="3" id="KW-1185">Reference proteome</keyword>
<evidence type="ECO:0000313" key="2">
    <source>
        <dbReference type="EMBL" id="MCT7947705.1"/>
    </source>
</evidence>
<comment type="caution">
    <text evidence="2">The sequence shown here is derived from an EMBL/GenBank/DDBJ whole genome shotgun (WGS) entry which is preliminary data.</text>
</comment>
<dbReference type="RefSeq" id="WP_261273858.1">
    <property type="nucleotide sequence ID" value="NZ_JAMTCC010000050.1"/>
</dbReference>
<evidence type="ECO:0000259" key="1">
    <source>
        <dbReference type="Pfam" id="PF05713"/>
    </source>
</evidence>
<reference evidence="2" key="1">
    <citation type="journal article" date="2023" name="Int. J. Syst. Evol. Microbiol.">
        <title>&lt;i&gt;Shewanella septentrionalis&lt;/i&gt; sp. nov. and &lt;i&gt;Shewanella holmiensis&lt;/i&gt; sp. nov., isolated from Baltic Sea water and sediments.</title>
        <authorList>
            <person name="Martin-Rodriguez A.J."/>
            <person name="Thorell K."/>
            <person name="Joffre E."/>
            <person name="Jensie-Markopoulos S."/>
            <person name="Moore E.R.B."/>
            <person name="Sjoling A."/>
        </authorList>
    </citation>
    <scope>NUCLEOTIDE SEQUENCE</scope>
    <source>
        <strain evidence="2">SP1W3</strain>
    </source>
</reference>
<feature type="domain" description="Bacterial mobilisation" evidence="1">
    <location>
        <begin position="67"/>
        <end position="105"/>
    </location>
</feature>
<dbReference type="InterPro" id="IPR008687">
    <property type="entry name" value="MobC"/>
</dbReference>
<protein>
    <submittedName>
        <fullName evidence="2">MobC family plasmid mobilization relaxosome protein</fullName>
    </submittedName>
</protein>
<organism evidence="2 3">
    <name type="scientific">Shewanella septentrionalis</name>
    <dbReference type="NCBI Taxonomy" id="2952223"/>
    <lineage>
        <taxon>Bacteria</taxon>
        <taxon>Pseudomonadati</taxon>
        <taxon>Pseudomonadota</taxon>
        <taxon>Gammaproteobacteria</taxon>
        <taxon>Alteromonadales</taxon>
        <taxon>Shewanellaceae</taxon>
        <taxon>Shewanella</taxon>
    </lineage>
</organism>
<name>A0A9X3B1K7_9GAMM</name>
<evidence type="ECO:0000313" key="3">
    <source>
        <dbReference type="Proteomes" id="UP001155604"/>
    </source>
</evidence>
<dbReference type="Pfam" id="PF05713">
    <property type="entry name" value="MobC"/>
    <property type="match status" value="1"/>
</dbReference>
<accession>A0A9X3B1K7</accession>
<dbReference type="AlphaFoldDB" id="A0A9X3B1K7"/>
<dbReference type="Proteomes" id="UP001155604">
    <property type="component" value="Unassembled WGS sequence"/>
</dbReference>
<sequence length="114" mass="12875">MKNEKLEHLVTFRLSESEYAPYKAILKQTKISRSKLFRSVFITKSALIEVPAPPRPELARLVFLASKTSNNINQIARKLNNAYSTGAISEKVFIETLNNLVSIERSFTSAVDKC</sequence>
<proteinExistence type="predicted"/>
<dbReference type="EMBL" id="JAMTCC010000050">
    <property type="protein sequence ID" value="MCT7947705.1"/>
    <property type="molecule type" value="Genomic_DNA"/>
</dbReference>